<dbReference type="InterPro" id="IPR050951">
    <property type="entry name" value="Retrovirus_Pol_polyprotein"/>
</dbReference>
<name>A0ABM1XK29_AEDAL</name>
<dbReference type="RefSeq" id="XP_062704042.1">
    <property type="nucleotide sequence ID" value="XM_062848058.1"/>
</dbReference>
<dbReference type="CDD" id="cd00303">
    <property type="entry name" value="retropepsin_like"/>
    <property type="match status" value="1"/>
</dbReference>
<evidence type="ECO:0000259" key="3">
    <source>
        <dbReference type="PROSITE" id="PS50878"/>
    </source>
</evidence>
<sequence length="1145" mass="130604">MDDQLLKIPPFECDSIPLSEIRQKWYDYKRQFEYVAKAIGKKKKKKLKDIFLAVGGRQLQKVYEGLPGCSGDAGDDLETTIKKLDEYFAPKRHDTFERYSFWSLSPQQDETLDKFLLRAKTQASKCQFGATEQDSKEAAVVDKIVMLAPPDLRRKILEKSTINLDELTKLVNSHLSVQQQVRELGQSGNNPRNTIETHRNSGTPVYKISSVPDYRRGNKASASGESGYHGVKKFHAPEYRRGECFRCGKSHKPNECPAKHVQCRNCNIIGHFARMCLTPVGKRKFDTENASRHPEPIKKQRVNAVNEVKPDEAAEPETRCESFIYAISDNHDELVWCKVGNVLIEMMIDSGSRYNIIDEATWVYLKNREAVMEDIRPSTKSLSAYAQNGQLNIVCTFNARITVVDTSTCKLIDVCFFVVKEGKQNLLGRETAKQLGVLLIGLPSVINSGCIQHLTENVEKFPTIKGVKLRIDIDDQVTPVAQHVRRVPIALQRKVGEQLSKLQKLGIIEKVNEPSPWVSPMVVVIKDNGDVRLCVDMRRANTAIRRKYHMIPTLDDLLTRFNGCKWFSKLDIKDAYHQVELDESSRYITTFITHMGMFRYTRLMFGICSASEHFQQIIEQLLCDCPLAHNYQDDIIIAARTEEEHDQALKAVLDKLEEHNVVLNQNKCQFKTTETKFLGHNVSQDGITPNEEKIKAIQQFRTPKNAEEIRSFLGLVGYVGRFIPDLATKTYELRQLMTRGDAKVIWMSHHESAFNALKNALCDVPVLGFFDNSKRTRVIADASPVGLGAVLVQFNDDSCNEPVVISYARRIERWVLRLQPFKFRVVYKPGKENIADPLSRLSMSEEEEEIDLTDDRLYIRAITESVAIDVSEIKTAIDSDFELQLVKEAMSSGMWDSDAVKEGAKDYIPFQKDLSLIDDHVIRGCRLVIPRQLRPRMLQLAHEGHPGETSMIKRLRDRVWWPNMDKEARKTVKECEGCRLCDQHVLEPQEPVITGKTTTGASITSDQTDTDRTGKDRRSTARPANIRTEALAKAVKAHIQKRGFPLEWVAHGREPRPATDIRRQARDPNKLREAREGAAQEPELGTDWRAPFRRGQIRRIRRRYDDQGSGSSAVPRRTGEPATLRFETISEHRDPIRGAFLPWLR</sequence>
<dbReference type="Pfam" id="PF17921">
    <property type="entry name" value="Integrase_H2C2"/>
    <property type="match status" value="1"/>
</dbReference>
<accession>A0ABM1XK29</accession>
<dbReference type="Gene3D" id="4.10.60.10">
    <property type="entry name" value="Zinc finger, CCHC-type"/>
    <property type="match status" value="1"/>
</dbReference>
<proteinExistence type="predicted"/>
<evidence type="ECO:0000256" key="2">
    <source>
        <dbReference type="SAM" id="MobiDB-lite"/>
    </source>
</evidence>
<dbReference type="SUPFAM" id="SSF50630">
    <property type="entry name" value="Acid proteases"/>
    <property type="match status" value="1"/>
</dbReference>
<dbReference type="CDD" id="cd01647">
    <property type="entry name" value="RT_LTR"/>
    <property type="match status" value="1"/>
</dbReference>
<dbReference type="InterPro" id="IPR043502">
    <property type="entry name" value="DNA/RNA_pol_sf"/>
</dbReference>
<evidence type="ECO:0000313" key="5">
    <source>
        <dbReference type="Proteomes" id="UP000069940"/>
    </source>
</evidence>
<feature type="compositionally biased region" description="Basic and acidic residues" evidence="2">
    <location>
        <begin position="1055"/>
        <end position="1078"/>
    </location>
</feature>
<reference evidence="5" key="1">
    <citation type="journal article" date="2015" name="Proc. Natl. Acad. Sci. U.S.A.">
        <title>Genome sequence of the Asian Tiger mosquito, Aedes albopictus, reveals insights into its biology, genetics, and evolution.</title>
        <authorList>
            <person name="Chen X.G."/>
            <person name="Jiang X."/>
            <person name="Gu J."/>
            <person name="Xu M."/>
            <person name="Wu Y."/>
            <person name="Deng Y."/>
            <person name="Zhang C."/>
            <person name="Bonizzoni M."/>
            <person name="Dermauw W."/>
            <person name="Vontas J."/>
            <person name="Armbruster P."/>
            <person name="Huang X."/>
            <person name="Yang Y."/>
            <person name="Zhang H."/>
            <person name="He W."/>
            <person name="Peng H."/>
            <person name="Liu Y."/>
            <person name="Wu K."/>
            <person name="Chen J."/>
            <person name="Lirakis M."/>
            <person name="Topalis P."/>
            <person name="Van Leeuwen T."/>
            <person name="Hall A.B."/>
            <person name="Jiang X."/>
            <person name="Thorpe C."/>
            <person name="Mueller R.L."/>
            <person name="Sun C."/>
            <person name="Waterhouse R.M."/>
            <person name="Yan G."/>
            <person name="Tu Z.J."/>
            <person name="Fang X."/>
            <person name="James A.A."/>
        </authorList>
    </citation>
    <scope>NUCLEOTIDE SEQUENCE [LARGE SCALE GENOMIC DNA]</scope>
    <source>
        <strain evidence="5">Foshan</strain>
    </source>
</reference>
<dbReference type="SUPFAM" id="SSF56672">
    <property type="entry name" value="DNA/RNA polymerases"/>
    <property type="match status" value="1"/>
</dbReference>
<organism evidence="4 5">
    <name type="scientific">Aedes albopictus</name>
    <name type="common">Asian tiger mosquito</name>
    <name type="synonym">Stegomyia albopicta</name>
    <dbReference type="NCBI Taxonomy" id="7160"/>
    <lineage>
        <taxon>Eukaryota</taxon>
        <taxon>Metazoa</taxon>
        <taxon>Ecdysozoa</taxon>
        <taxon>Arthropoda</taxon>
        <taxon>Hexapoda</taxon>
        <taxon>Insecta</taxon>
        <taxon>Pterygota</taxon>
        <taxon>Neoptera</taxon>
        <taxon>Endopterygota</taxon>
        <taxon>Diptera</taxon>
        <taxon>Nematocera</taxon>
        <taxon>Culicoidea</taxon>
        <taxon>Culicidae</taxon>
        <taxon>Culicinae</taxon>
        <taxon>Aedini</taxon>
        <taxon>Aedes</taxon>
        <taxon>Stegomyia</taxon>
    </lineage>
</organism>
<dbReference type="InterPro" id="IPR000477">
    <property type="entry name" value="RT_dom"/>
</dbReference>
<dbReference type="PROSITE" id="PS50878">
    <property type="entry name" value="RT_POL"/>
    <property type="match status" value="1"/>
</dbReference>
<dbReference type="GeneID" id="134286445"/>
<dbReference type="Gene3D" id="3.10.10.10">
    <property type="entry name" value="HIV Type 1 Reverse Transcriptase, subunit A, domain 1"/>
    <property type="match status" value="1"/>
</dbReference>
<feature type="compositionally biased region" description="Polar residues" evidence="2">
    <location>
        <begin position="183"/>
        <end position="194"/>
    </location>
</feature>
<feature type="domain" description="Reverse transcriptase" evidence="3">
    <location>
        <begin position="505"/>
        <end position="682"/>
    </location>
</feature>
<dbReference type="InterPro" id="IPR043128">
    <property type="entry name" value="Rev_trsase/Diguanyl_cyclase"/>
</dbReference>
<feature type="region of interest" description="Disordered" evidence="2">
    <location>
        <begin position="995"/>
        <end position="1026"/>
    </location>
</feature>
<reference evidence="4" key="2">
    <citation type="submission" date="2025-05" db="UniProtKB">
        <authorList>
            <consortium name="EnsemblMetazoa"/>
        </authorList>
    </citation>
    <scope>IDENTIFICATION</scope>
    <source>
        <strain evidence="4">Foshan</strain>
    </source>
</reference>
<dbReference type="PANTHER" id="PTHR37984:SF11">
    <property type="entry name" value="INTEGRASE CATALYTIC DOMAIN-CONTAINING PROTEIN"/>
    <property type="match status" value="1"/>
</dbReference>
<dbReference type="Pfam" id="PF00078">
    <property type="entry name" value="RVT_1"/>
    <property type="match status" value="1"/>
</dbReference>
<dbReference type="Pfam" id="PF17919">
    <property type="entry name" value="RT_RNaseH_2"/>
    <property type="match status" value="1"/>
</dbReference>
<dbReference type="SMART" id="SM00343">
    <property type="entry name" value="ZnF_C2HC"/>
    <property type="match status" value="2"/>
</dbReference>
<dbReference type="Gene3D" id="3.30.70.270">
    <property type="match status" value="2"/>
</dbReference>
<feature type="compositionally biased region" description="Basic and acidic residues" evidence="2">
    <location>
        <begin position="1009"/>
        <end position="1019"/>
    </location>
</feature>
<keyword evidence="5" id="KW-1185">Reference proteome</keyword>
<dbReference type="InterPro" id="IPR001878">
    <property type="entry name" value="Znf_CCHC"/>
</dbReference>
<dbReference type="Gene3D" id="1.10.340.70">
    <property type="match status" value="1"/>
</dbReference>
<evidence type="ECO:0000256" key="1">
    <source>
        <dbReference type="ARBA" id="ARBA00012493"/>
    </source>
</evidence>
<dbReference type="PANTHER" id="PTHR37984">
    <property type="entry name" value="PROTEIN CBG26694"/>
    <property type="match status" value="1"/>
</dbReference>
<dbReference type="Proteomes" id="UP000069940">
    <property type="component" value="Unassembled WGS sequence"/>
</dbReference>
<dbReference type="EnsemblMetazoa" id="AALFPA23_000371.R227">
    <property type="protein sequence ID" value="AALFPA23_000371.P227"/>
    <property type="gene ID" value="AALFPA23_000371"/>
</dbReference>
<dbReference type="InterPro" id="IPR041577">
    <property type="entry name" value="RT_RNaseH_2"/>
</dbReference>
<dbReference type="InterPro" id="IPR021109">
    <property type="entry name" value="Peptidase_aspartic_dom_sf"/>
</dbReference>
<dbReference type="InterPro" id="IPR041588">
    <property type="entry name" value="Integrase_H2C2"/>
</dbReference>
<feature type="region of interest" description="Disordered" evidence="2">
    <location>
        <begin position="1055"/>
        <end position="1082"/>
    </location>
</feature>
<evidence type="ECO:0000313" key="4">
    <source>
        <dbReference type="EnsemblMetazoa" id="AALFPA23_000371.P227"/>
    </source>
</evidence>
<feature type="region of interest" description="Disordered" evidence="2">
    <location>
        <begin position="183"/>
        <end position="227"/>
    </location>
</feature>
<dbReference type="EC" id="2.7.7.49" evidence="1"/>
<protein>
    <recommendedName>
        <fullName evidence="1">RNA-directed DNA polymerase</fullName>
        <ecNumber evidence="1">2.7.7.49</ecNumber>
    </recommendedName>
</protein>
<feature type="compositionally biased region" description="Polar residues" evidence="2">
    <location>
        <begin position="995"/>
        <end position="1007"/>
    </location>
</feature>